<dbReference type="InterPro" id="IPR026907">
    <property type="entry name" value="GCIP-like"/>
</dbReference>
<feature type="region of interest" description="Disordered" evidence="2">
    <location>
        <begin position="737"/>
        <end position="781"/>
    </location>
</feature>
<dbReference type="PANTHER" id="PTHR15492">
    <property type="entry name" value="CYCLIN D1-BINDING PROTEIN 1"/>
    <property type="match status" value="1"/>
</dbReference>
<dbReference type="GO" id="GO:0003779">
    <property type="term" value="F:actin binding"/>
    <property type="evidence" value="ECO:0007669"/>
    <property type="project" value="UniProtKB-ARBA"/>
</dbReference>
<dbReference type="CDD" id="cd01205">
    <property type="entry name" value="EVH1_WASP-like"/>
    <property type="match status" value="1"/>
</dbReference>
<dbReference type="Proteomes" id="UP000092555">
    <property type="component" value="Unassembled WGS sequence"/>
</dbReference>
<comment type="caution">
    <text evidence="4">The sequence shown here is derived from an EMBL/GenBank/DDBJ whole genome shotgun (WGS) entry which is preliminary data.</text>
</comment>
<evidence type="ECO:0000313" key="5">
    <source>
        <dbReference type="Proteomes" id="UP000092555"/>
    </source>
</evidence>
<dbReference type="FunFam" id="2.30.29.30:FF:000281">
    <property type="entry name" value="Actin associated protein"/>
    <property type="match status" value="1"/>
</dbReference>
<dbReference type="InterPro" id="IPR000697">
    <property type="entry name" value="WH1/EVH1_dom"/>
</dbReference>
<dbReference type="Gene3D" id="2.30.29.30">
    <property type="entry name" value="Pleckstrin-homology domain (PH domain)/Phosphotyrosine-binding domain (PTB)"/>
    <property type="match status" value="1"/>
</dbReference>
<keyword evidence="1" id="KW-0597">Phosphoprotein</keyword>
<dbReference type="SUPFAM" id="SSF50729">
    <property type="entry name" value="PH domain-like"/>
    <property type="match status" value="1"/>
</dbReference>
<dbReference type="InterPro" id="IPR011993">
    <property type="entry name" value="PH-like_dom_sf"/>
</dbReference>
<dbReference type="EMBL" id="LXTC01000006">
    <property type="protein sequence ID" value="OBA19479.1"/>
    <property type="molecule type" value="Genomic_DNA"/>
</dbReference>
<dbReference type="PROSITE" id="PS50229">
    <property type="entry name" value="WH1"/>
    <property type="match status" value="1"/>
</dbReference>
<dbReference type="PANTHER" id="PTHR15492:SF1">
    <property type="entry name" value="CYCLIN-D1-BINDING PROTEIN 1"/>
    <property type="match status" value="1"/>
</dbReference>
<evidence type="ECO:0000259" key="3">
    <source>
        <dbReference type="PROSITE" id="PS50229"/>
    </source>
</evidence>
<dbReference type="AlphaFoldDB" id="A0A1A0H5W7"/>
<keyword evidence="5" id="KW-1185">Reference proteome</keyword>
<evidence type="ECO:0000256" key="2">
    <source>
        <dbReference type="SAM" id="MobiDB-lite"/>
    </source>
</evidence>
<evidence type="ECO:0000256" key="1">
    <source>
        <dbReference type="ARBA" id="ARBA00022553"/>
    </source>
</evidence>
<evidence type="ECO:0000313" key="4">
    <source>
        <dbReference type="EMBL" id="OBA19479.1"/>
    </source>
</evidence>
<dbReference type="InterPro" id="IPR049317">
    <property type="entry name" value="GCIP-like_N"/>
</dbReference>
<gene>
    <name evidence="4" type="ORF">METBIDRAFT_13241</name>
</gene>
<protein>
    <submittedName>
        <fullName evidence="4">WH1-domain-containing protein</fullName>
    </submittedName>
</protein>
<dbReference type="InterPro" id="IPR033927">
    <property type="entry name" value="WASPfam_EVH1"/>
</dbReference>
<dbReference type="STRING" id="869754.A0A1A0H5W7"/>
<feature type="compositionally biased region" description="Gly residues" evidence="2">
    <location>
        <begin position="116"/>
        <end position="126"/>
    </location>
</feature>
<dbReference type="GeneID" id="30027301"/>
<accession>A0A1A0H5W7</accession>
<dbReference type="RefSeq" id="XP_018710007.1">
    <property type="nucleotide sequence ID" value="XM_018854325.1"/>
</dbReference>
<dbReference type="Gene3D" id="1.20.1410.10">
    <property type="entry name" value="I/LWEQ domain"/>
    <property type="match status" value="1"/>
</dbReference>
<dbReference type="Pfam" id="PF13324">
    <property type="entry name" value="GCIP_N"/>
    <property type="match status" value="1"/>
</dbReference>
<proteinExistence type="predicted"/>
<feature type="region of interest" description="Disordered" evidence="2">
    <location>
        <begin position="437"/>
        <end position="456"/>
    </location>
</feature>
<feature type="compositionally biased region" description="Low complexity" evidence="2">
    <location>
        <begin position="145"/>
        <end position="163"/>
    </location>
</feature>
<dbReference type="GO" id="GO:0030479">
    <property type="term" value="C:actin cortical patch"/>
    <property type="evidence" value="ECO:0007669"/>
    <property type="project" value="UniProtKB-ARBA"/>
</dbReference>
<feature type="domain" description="WH1" evidence="3">
    <location>
        <begin position="215"/>
        <end position="326"/>
    </location>
</feature>
<dbReference type="OrthoDB" id="4088536at2759"/>
<dbReference type="Pfam" id="PF00568">
    <property type="entry name" value="WH1"/>
    <property type="match status" value="1"/>
</dbReference>
<dbReference type="GO" id="GO:0045010">
    <property type="term" value="P:actin nucleation"/>
    <property type="evidence" value="ECO:0007669"/>
    <property type="project" value="UniProtKB-ARBA"/>
</dbReference>
<feature type="compositionally biased region" description="Acidic residues" evidence="2">
    <location>
        <begin position="737"/>
        <end position="763"/>
    </location>
</feature>
<name>A0A1A0H5W7_9ASCO</name>
<feature type="region of interest" description="Disordered" evidence="2">
    <location>
        <begin position="77"/>
        <end position="176"/>
    </location>
</feature>
<reference evidence="4 5" key="1">
    <citation type="submission" date="2016-05" db="EMBL/GenBank/DDBJ databases">
        <title>Comparative genomics of biotechnologically important yeasts.</title>
        <authorList>
            <consortium name="DOE Joint Genome Institute"/>
            <person name="Riley R."/>
            <person name="Haridas S."/>
            <person name="Wolfe K.H."/>
            <person name="Lopes M.R."/>
            <person name="Hittinger C.T."/>
            <person name="Goker M."/>
            <person name="Salamov A."/>
            <person name="Wisecaver J."/>
            <person name="Long T.M."/>
            <person name="Aerts A.L."/>
            <person name="Barry K."/>
            <person name="Choi C."/>
            <person name="Clum A."/>
            <person name="Coughlan A.Y."/>
            <person name="Deshpande S."/>
            <person name="Douglass A.P."/>
            <person name="Hanson S.J."/>
            <person name="Klenk H.-P."/>
            <person name="LaButti K."/>
            <person name="Lapidus A."/>
            <person name="Lindquist E."/>
            <person name="Lipzen A."/>
            <person name="Meier-kolthoff J.P."/>
            <person name="Ohm R.A."/>
            <person name="Otillar R.P."/>
            <person name="Pangilinan J."/>
            <person name="Peng Y."/>
            <person name="Rokas A."/>
            <person name="Rosa C.A."/>
            <person name="Scheuner C."/>
            <person name="Sibirny A.A."/>
            <person name="Slot J.C."/>
            <person name="Stielow J.B."/>
            <person name="Sun H."/>
            <person name="Kurtzman C.P."/>
            <person name="Blackwell M."/>
            <person name="Grigoriev I.V."/>
            <person name="Jeffries T.W."/>
        </authorList>
    </citation>
    <scope>NUCLEOTIDE SEQUENCE [LARGE SCALE GENOMIC DNA]</scope>
    <source>
        <strain evidence="4 5">NRRL YB-4993</strain>
    </source>
</reference>
<organism evidence="4 5">
    <name type="scientific">Metschnikowia bicuspidata var. bicuspidata NRRL YB-4993</name>
    <dbReference type="NCBI Taxonomy" id="869754"/>
    <lineage>
        <taxon>Eukaryota</taxon>
        <taxon>Fungi</taxon>
        <taxon>Dikarya</taxon>
        <taxon>Ascomycota</taxon>
        <taxon>Saccharomycotina</taxon>
        <taxon>Pichiomycetes</taxon>
        <taxon>Metschnikowiaceae</taxon>
        <taxon>Metschnikowia</taxon>
    </lineage>
</organism>
<dbReference type="GO" id="GO:0071933">
    <property type="term" value="F:Arp2/3 complex binding"/>
    <property type="evidence" value="ECO:0007669"/>
    <property type="project" value="UniProtKB-ARBA"/>
</dbReference>
<dbReference type="GO" id="GO:0005634">
    <property type="term" value="C:nucleus"/>
    <property type="evidence" value="ECO:0007669"/>
    <property type="project" value="TreeGrafter"/>
</dbReference>
<sequence length="901" mass="98184">MRRDISPEAHFLENAATRVDGATQPASILALPTSRPCGPTARVCLSPRSASARHVTGLGPWSRTSPTSSIDLAQNACSRQAGPGHRPEQATPKRPPAPQPHQGMESVASRDTRMGVGQGQGQGQGPERGPNGAPVPRAISRRQAARQAPSAQTRPNLPQSPSVPLSPPQPSSLLLYPPSTHLLPLLPTRNLAPRSPPATMGILTTQDKEKIKRAVPKASNKIIDATVAQLYVAYPDHTQWTATGLMGAVALVDDLVGHTFFLKLVDITGARGVVWDQELYVDFQYHQDRTFFHTFETDDCLAGLLFEDTHDAAHFHKRVAARHKHASRPTANNKNAVALKDRMPPPQPRPGNRGEYVDAATGQRTRRARGVLYYDGQPPPEWRLLYAELAAAGISEDMIAENRLFIKEGAGVGMLKKTDKSLLEKPSVLLQEARGEPVAPAGGAPGSGPGGQPETLADALATRHPRAPRVLRGLPGPKAATSCRPQPGAVVFQLQHACRRAWPRMPGPRTPGLIVLPSPASGDCKTRWFPEASMGENVLPVLQALEDALSFWAIQLSAADADLKDNVPAATVEDPLQELVKITKLIRAHTTKVGIIYEPSKLRKLGEARVSTVADLSKSFVLFLSALAQLSPGHISQLFYDEIRSAALSLVVSATSFAAELKGLYEELLAEAPAPQRQEKSKPEVDPRLVSVGKIWSLCDGLTKLVEGGKLKALEKKTKMHLSLIEDGLDEFADWAENPQDMDDEDPFGLEDDFSDDEDELDDGAAPPVSDDDDGASAKQISQERNQLVEYSKVWLQKFKLVKLLFLSINKSLSNITSGHTIDQIVDTETVVAREIDTLIVELMLNQTLDDVVEKHAFGIDNACFKIIAMLRDTNKKSEAKVKWCASWESKYKEFLGEMYK</sequence>
<dbReference type="SMART" id="SM00461">
    <property type="entry name" value="WH1"/>
    <property type="match status" value="1"/>
</dbReference>